<reference evidence="2" key="2">
    <citation type="submission" date="2021-03" db="UniProtKB">
        <authorList>
            <consortium name="EnsemblPlants"/>
        </authorList>
    </citation>
    <scope>IDENTIFICATION</scope>
</reference>
<dbReference type="Proteomes" id="UP000596660">
    <property type="component" value="Unplaced"/>
</dbReference>
<dbReference type="GeneID" id="110702147"/>
<feature type="compositionally biased region" description="Polar residues" evidence="1">
    <location>
        <begin position="1"/>
        <end position="11"/>
    </location>
</feature>
<dbReference type="RefSeq" id="XP_021735515.1">
    <property type="nucleotide sequence ID" value="XM_021879823.1"/>
</dbReference>
<evidence type="ECO:0000256" key="1">
    <source>
        <dbReference type="SAM" id="MobiDB-lite"/>
    </source>
</evidence>
<dbReference type="OMA" id="PNQRNRA"/>
<dbReference type="PANTHER" id="PTHR36032">
    <property type="entry name" value="PHOSPHOPANTOTHENATE--CYSTEINE LIGASE 2"/>
    <property type="match status" value="1"/>
</dbReference>
<dbReference type="Gramene" id="AUR62017763-RA">
    <property type="protein sequence ID" value="AUR62017763-RA:cds"/>
    <property type="gene ID" value="AUR62017763"/>
</dbReference>
<feature type="compositionally biased region" description="Basic and acidic residues" evidence="1">
    <location>
        <begin position="31"/>
        <end position="49"/>
    </location>
</feature>
<reference evidence="2" key="1">
    <citation type="journal article" date="2017" name="Nature">
        <title>The genome of Chenopodium quinoa.</title>
        <authorList>
            <person name="Jarvis D.E."/>
            <person name="Ho Y.S."/>
            <person name="Lightfoot D.J."/>
            <person name="Schmoeckel S.M."/>
            <person name="Li B."/>
            <person name="Borm T.J.A."/>
            <person name="Ohyanagi H."/>
            <person name="Mineta K."/>
            <person name="Michell C.T."/>
            <person name="Saber N."/>
            <person name="Kharbatia N.M."/>
            <person name="Rupper R.R."/>
            <person name="Sharp A.R."/>
            <person name="Dally N."/>
            <person name="Boughton B.A."/>
            <person name="Woo Y.H."/>
            <person name="Gao G."/>
            <person name="Schijlen E.G.W.M."/>
            <person name="Guo X."/>
            <person name="Momin A.A."/>
            <person name="Negrao S."/>
            <person name="Al-Babili S."/>
            <person name="Gehring C."/>
            <person name="Roessner U."/>
            <person name="Jung C."/>
            <person name="Murphy K."/>
            <person name="Arold S.T."/>
            <person name="Gojobori T."/>
            <person name="van der Linden C.G."/>
            <person name="van Loo E.N."/>
            <person name="Jellen E.N."/>
            <person name="Maughan P.J."/>
            <person name="Tester M."/>
        </authorList>
    </citation>
    <scope>NUCLEOTIDE SEQUENCE [LARGE SCALE GENOMIC DNA]</scope>
    <source>
        <strain evidence="2">cv. PI 614886</strain>
    </source>
</reference>
<accession>A0A803LS34</accession>
<gene>
    <name evidence="2" type="primary">LOC110702147</name>
</gene>
<protein>
    <submittedName>
        <fullName evidence="2">Uncharacterized protein</fullName>
    </submittedName>
</protein>
<name>A0A803LS34_CHEQI</name>
<proteinExistence type="predicted"/>
<feature type="region of interest" description="Disordered" evidence="1">
    <location>
        <begin position="1"/>
        <end position="69"/>
    </location>
</feature>
<dbReference type="AlphaFoldDB" id="A0A803LS34"/>
<dbReference type="OrthoDB" id="1869053at2759"/>
<dbReference type="PANTHER" id="PTHR36032:SF1">
    <property type="entry name" value="PHOSPHOPANTOTHENATE--CYSTEINE LIGASE 2"/>
    <property type="match status" value="1"/>
</dbReference>
<evidence type="ECO:0000313" key="2">
    <source>
        <dbReference type="EnsemblPlants" id="AUR62017763-RA:cds"/>
    </source>
</evidence>
<sequence length="162" mass="17924">MLENPADNTISAPIKRYAPPNQRNRSLNRRKSGDRSEKTSNLHSTDGDKNLGIGLQSASSIDHSDSGSSKCVYESYRPKLIALNGCCRSEASQLLHERWMGAIHCYSDPTVDLSERPVMYTGSAASAWGNFRLPHQLMAPPQMDFMAELQHAINNNSSSLMN</sequence>
<keyword evidence="3" id="KW-1185">Reference proteome</keyword>
<organism evidence="2 3">
    <name type="scientific">Chenopodium quinoa</name>
    <name type="common">Quinoa</name>
    <dbReference type="NCBI Taxonomy" id="63459"/>
    <lineage>
        <taxon>Eukaryota</taxon>
        <taxon>Viridiplantae</taxon>
        <taxon>Streptophyta</taxon>
        <taxon>Embryophyta</taxon>
        <taxon>Tracheophyta</taxon>
        <taxon>Spermatophyta</taxon>
        <taxon>Magnoliopsida</taxon>
        <taxon>eudicotyledons</taxon>
        <taxon>Gunneridae</taxon>
        <taxon>Pentapetalae</taxon>
        <taxon>Caryophyllales</taxon>
        <taxon>Chenopodiaceae</taxon>
        <taxon>Chenopodioideae</taxon>
        <taxon>Atripliceae</taxon>
        <taxon>Chenopodium</taxon>
    </lineage>
</organism>
<evidence type="ECO:0000313" key="3">
    <source>
        <dbReference type="Proteomes" id="UP000596660"/>
    </source>
</evidence>
<dbReference type="KEGG" id="cqi:110702147"/>
<feature type="compositionally biased region" description="Low complexity" evidence="1">
    <location>
        <begin position="57"/>
        <end position="69"/>
    </location>
</feature>
<dbReference type="EnsemblPlants" id="AUR62017763-RA">
    <property type="protein sequence ID" value="AUR62017763-RA:cds"/>
    <property type="gene ID" value="AUR62017763"/>
</dbReference>